<dbReference type="Pfam" id="PF00291">
    <property type="entry name" value="PALP"/>
    <property type="match status" value="1"/>
</dbReference>
<dbReference type="Gene3D" id="3.40.50.1100">
    <property type="match status" value="2"/>
</dbReference>
<sequence length="419" mass="44192">MLRFDGFVCPRCAARFRPDLAIDSRGCPLCAATAPANLQVVYPAPVEGQETAPQSPGRLPSLWRYAAMLPVDEADAVSLGEGLTPLVPVPGIGARLGLTYLYIKDETRNPTWSHKDRFSTVAVSAARSLGARVVATSSSGNAGASLGAYAARAGLTAVVVTFAETAGTMIDQARKYGAIIVPMRRKADRWQVLAEGMERHGWFVTSPFRTPVVGSHPIGIEGYKTLAYELAEQLDGRVPDWCVVPVCYGDALAGLWRGFKELRDHGRIDRLPRLVAAEVHGSLAAALARQEDSVPDLGARFATLAVSLGASRSAYQALAALRESDGFAIPVGNEGLLALQEDLASLDGMFAELSSVTPLAAISLLRRNGTIGAGDTVVAVATASGLKDIDLSRPRKGFGTGFNDAADALRHVAQAADNG</sequence>
<comment type="caution">
    <text evidence="5">The sequence shown here is derived from an EMBL/GenBank/DDBJ whole genome shotgun (WGS) entry which is preliminary data.</text>
</comment>
<evidence type="ECO:0000256" key="2">
    <source>
        <dbReference type="ARBA" id="ARBA00022898"/>
    </source>
</evidence>
<evidence type="ECO:0000259" key="4">
    <source>
        <dbReference type="Pfam" id="PF00291"/>
    </source>
</evidence>
<evidence type="ECO:0000313" key="6">
    <source>
        <dbReference type="Proteomes" id="UP000182178"/>
    </source>
</evidence>
<gene>
    <name evidence="5" type="ORF">Ga0061061_10757</name>
</gene>
<keyword evidence="3" id="KW-0456">Lyase</keyword>
<dbReference type="SUPFAM" id="SSF53686">
    <property type="entry name" value="Tryptophan synthase beta subunit-like PLP-dependent enzymes"/>
    <property type="match status" value="1"/>
</dbReference>
<proteinExistence type="predicted"/>
<organism evidence="5 6">
    <name type="scientific">Chelatococcus sambhunathii</name>
    <dbReference type="NCBI Taxonomy" id="363953"/>
    <lineage>
        <taxon>Bacteria</taxon>
        <taxon>Pseudomonadati</taxon>
        <taxon>Pseudomonadota</taxon>
        <taxon>Alphaproteobacteria</taxon>
        <taxon>Hyphomicrobiales</taxon>
        <taxon>Chelatococcaceae</taxon>
        <taxon>Chelatococcus</taxon>
    </lineage>
</organism>
<keyword evidence="6" id="KW-1185">Reference proteome</keyword>
<accession>A0ABP2ABZ9</accession>
<dbReference type="InterPro" id="IPR050147">
    <property type="entry name" value="Ser/Thr_Dehydratase"/>
</dbReference>
<dbReference type="InterPro" id="IPR001926">
    <property type="entry name" value="TrpB-like_PALP"/>
</dbReference>
<dbReference type="EMBL" id="CYHC01000007">
    <property type="protein sequence ID" value="CUA89248.1"/>
    <property type="molecule type" value="Genomic_DNA"/>
</dbReference>
<dbReference type="PANTHER" id="PTHR48078">
    <property type="entry name" value="THREONINE DEHYDRATASE, MITOCHONDRIAL-RELATED"/>
    <property type="match status" value="1"/>
</dbReference>
<name>A0ABP2ABZ9_9HYPH</name>
<dbReference type="RefSeq" id="WP_245280556.1">
    <property type="nucleotide sequence ID" value="NZ_CYHC01000007.1"/>
</dbReference>
<evidence type="ECO:0000256" key="3">
    <source>
        <dbReference type="ARBA" id="ARBA00023239"/>
    </source>
</evidence>
<dbReference type="PANTHER" id="PTHR48078:SF6">
    <property type="entry name" value="L-THREONINE DEHYDRATASE CATABOLIC TDCB"/>
    <property type="match status" value="1"/>
</dbReference>
<evidence type="ECO:0000256" key="1">
    <source>
        <dbReference type="ARBA" id="ARBA00001933"/>
    </source>
</evidence>
<dbReference type="CDD" id="cd01563">
    <property type="entry name" value="Thr-synth_1"/>
    <property type="match status" value="1"/>
</dbReference>
<reference evidence="5 6" key="1">
    <citation type="submission" date="2015-08" db="EMBL/GenBank/DDBJ databases">
        <authorList>
            <person name="Varghese N."/>
        </authorList>
    </citation>
    <scope>NUCLEOTIDE SEQUENCE [LARGE SCALE GENOMIC DNA]</scope>
    <source>
        <strain evidence="5 6">DSM 18167</strain>
    </source>
</reference>
<feature type="domain" description="Tryptophan synthase beta chain-like PALP" evidence="4">
    <location>
        <begin position="77"/>
        <end position="382"/>
    </location>
</feature>
<protein>
    <submittedName>
        <fullName evidence="5">Threonine synthase</fullName>
    </submittedName>
</protein>
<keyword evidence="2" id="KW-0663">Pyridoxal phosphate</keyword>
<evidence type="ECO:0000313" key="5">
    <source>
        <dbReference type="EMBL" id="CUA89248.1"/>
    </source>
</evidence>
<dbReference type="Proteomes" id="UP000182178">
    <property type="component" value="Unassembled WGS sequence"/>
</dbReference>
<dbReference type="InterPro" id="IPR036052">
    <property type="entry name" value="TrpB-like_PALP_sf"/>
</dbReference>
<comment type="cofactor">
    <cofactor evidence="1">
        <name>pyridoxal 5'-phosphate</name>
        <dbReference type="ChEBI" id="CHEBI:597326"/>
    </cofactor>
</comment>